<feature type="compositionally biased region" description="Basic and acidic residues" evidence="2">
    <location>
        <begin position="50"/>
        <end position="60"/>
    </location>
</feature>
<name>X6M9D3_RETFI</name>
<dbReference type="PANTHER" id="PTHR45809:SF3">
    <property type="entry name" value="VIRAL IAP-ASSOCIATED FACTOR HOMOLOG"/>
    <property type="match status" value="1"/>
</dbReference>
<comment type="caution">
    <text evidence="3">The sequence shown here is derived from an EMBL/GenBank/DDBJ whole genome shotgun (WGS) entry which is preliminary data.</text>
</comment>
<feature type="region of interest" description="Disordered" evidence="2">
    <location>
        <begin position="228"/>
        <end position="276"/>
    </location>
</feature>
<dbReference type="PANTHER" id="PTHR45809">
    <property type="entry name" value="VIRAL IAP-ASSOCIATED FACTOR HOMOLOG"/>
    <property type="match status" value="1"/>
</dbReference>
<dbReference type="InterPro" id="IPR051498">
    <property type="entry name" value="Phosducin-like_chap/apop_reg"/>
</dbReference>
<feature type="region of interest" description="Disordered" evidence="2">
    <location>
        <begin position="50"/>
        <end position="84"/>
    </location>
</feature>
<dbReference type="AlphaFoldDB" id="X6M9D3"/>
<dbReference type="GO" id="GO:0006457">
    <property type="term" value="P:protein folding"/>
    <property type="evidence" value="ECO:0007669"/>
    <property type="project" value="TreeGrafter"/>
</dbReference>
<accession>X6M9D3</accession>
<feature type="compositionally biased region" description="Acidic residues" evidence="2">
    <location>
        <begin position="61"/>
        <end position="70"/>
    </location>
</feature>
<dbReference type="SUPFAM" id="SSF52833">
    <property type="entry name" value="Thioredoxin-like"/>
    <property type="match status" value="1"/>
</dbReference>
<dbReference type="Gene3D" id="3.40.30.10">
    <property type="entry name" value="Glutaredoxin"/>
    <property type="match status" value="1"/>
</dbReference>
<evidence type="ECO:0000313" key="3">
    <source>
        <dbReference type="EMBL" id="ETO10613.1"/>
    </source>
</evidence>
<proteinExistence type="inferred from homology"/>
<organism evidence="3 4">
    <name type="scientific">Reticulomyxa filosa</name>
    <dbReference type="NCBI Taxonomy" id="46433"/>
    <lineage>
        <taxon>Eukaryota</taxon>
        <taxon>Sar</taxon>
        <taxon>Rhizaria</taxon>
        <taxon>Retaria</taxon>
        <taxon>Foraminifera</taxon>
        <taxon>Monothalamids</taxon>
        <taxon>Reticulomyxidae</taxon>
        <taxon>Reticulomyxa</taxon>
    </lineage>
</organism>
<gene>
    <name evidence="3" type="ORF">RFI_26765</name>
</gene>
<protein>
    <submittedName>
        <fullName evidence="3">Phosducin-like protein</fullName>
    </submittedName>
</protein>
<dbReference type="EMBL" id="ASPP01023345">
    <property type="protein sequence ID" value="ETO10613.1"/>
    <property type="molecule type" value="Genomic_DNA"/>
</dbReference>
<dbReference type="InterPro" id="IPR036249">
    <property type="entry name" value="Thioredoxin-like_sf"/>
</dbReference>
<evidence type="ECO:0000256" key="1">
    <source>
        <dbReference type="ARBA" id="ARBA00009686"/>
    </source>
</evidence>
<dbReference type="OrthoDB" id="45518at2759"/>
<dbReference type="OMA" id="VQYRYGN"/>
<evidence type="ECO:0000256" key="2">
    <source>
        <dbReference type="SAM" id="MobiDB-lite"/>
    </source>
</evidence>
<evidence type="ECO:0000313" key="4">
    <source>
        <dbReference type="Proteomes" id="UP000023152"/>
    </source>
</evidence>
<sequence>MSTDGYSVGATTTEWHDALVKHKIIAKPEREVTQDETDIKFMWETREKEEANKYKDKTLEELGEMEDDGEERGKGKEQKKKKKGTIEELRRKRLQELKDKETAERFGRIQAISKADYTKEVTEASKQSTVVCCLFAFSQPESKKMLQCLEILAERFKECKFVKIKGQECIEDYPEDFCPTLIIYKSENPIGHIKGLQCFGGIEVISPDIVEWELAQIGVWKTQMETNPRTFQMHTKNKTRSRYQSKSANGERSEIDAEQQDEGAERASDASDLDLD</sequence>
<comment type="similarity">
    <text evidence="1">Belongs to the phosducin family.</text>
</comment>
<dbReference type="GO" id="GO:0005737">
    <property type="term" value="C:cytoplasm"/>
    <property type="evidence" value="ECO:0007669"/>
    <property type="project" value="TreeGrafter"/>
</dbReference>
<reference evidence="3 4" key="1">
    <citation type="journal article" date="2013" name="Curr. Biol.">
        <title>The Genome of the Foraminiferan Reticulomyxa filosa.</title>
        <authorList>
            <person name="Glockner G."/>
            <person name="Hulsmann N."/>
            <person name="Schleicher M."/>
            <person name="Noegel A.A."/>
            <person name="Eichinger L."/>
            <person name="Gallinger C."/>
            <person name="Pawlowski J."/>
            <person name="Sierra R."/>
            <person name="Euteneuer U."/>
            <person name="Pillet L."/>
            <person name="Moustafa A."/>
            <person name="Platzer M."/>
            <person name="Groth M."/>
            <person name="Szafranski K."/>
            <person name="Schliwa M."/>
        </authorList>
    </citation>
    <scope>NUCLEOTIDE SEQUENCE [LARGE SCALE GENOMIC DNA]</scope>
</reference>
<dbReference type="Proteomes" id="UP000023152">
    <property type="component" value="Unassembled WGS sequence"/>
</dbReference>
<keyword evidence="4" id="KW-1185">Reference proteome</keyword>